<sequence length="460" mass="50856">MTRQAQAMTLQAFQEQAFARHLLIDLPFPITGALLLVVVCVGLLLGKAAVWLIALWTVWTLATVGVRVWIEAQMRRRLHEHGVHKTILHQYAWPSVPTGAVSGVFACLYFDAQDPVTMMVLATYMTVIVVGAVVPTSVYLPTFFLFVLSTHLPYLFLLIRAGSEEHFMLVGLNVLFLVVTSQYAYAANRMHRESIRLRFENQQLIADLGERKAAAESASKTKSLFLAGVSHDLKQPIRAIGLYLGVLRHTEPPDKVSVLESVTPKMEKALSELHGQVSRLLELSRLESGALRLHIEQVSLAGLFAGLLTLFEHQAAAKGIRLRFANLDSLRCKSVWVDRRMLESILQNLISNAIKHTGAGVVYVGVRRRTLYREGGQLCIEVRDSGCGIPLPQQAYLFDAYRSFDDRKASDSHGLGLAIAKAQATYLGADITLRSAPGRGSVFTLCGVSTRNQNVPVDFP</sequence>
<evidence type="ECO:0000259" key="8">
    <source>
        <dbReference type="PROSITE" id="PS50109"/>
    </source>
</evidence>
<evidence type="ECO:0000256" key="2">
    <source>
        <dbReference type="ARBA" id="ARBA00012438"/>
    </source>
</evidence>
<feature type="transmembrane region" description="Helical" evidence="7">
    <location>
        <begin position="116"/>
        <end position="136"/>
    </location>
</feature>
<evidence type="ECO:0000313" key="10">
    <source>
        <dbReference type="Proteomes" id="UP001321700"/>
    </source>
</evidence>
<dbReference type="InterPro" id="IPR003594">
    <property type="entry name" value="HATPase_dom"/>
</dbReference>
<dbReference type="SMART" id="SM00387">
    <property type="entry name" value="HATPase_c"/>
    <property type="match status" value="1"/>
</dbReference>
<keyword evidence="7" id="KW-0472">Membrane</keyword>
<dbReference type="InterPro" id="IPR005467">
    <property type="entry name" value="His_kinase_dom"/>
</dbReference>
<evidence type="ECO:0000256" key="1">
    <source>
        <dbReference type="ARBA" id="ARBA00000085"/>
    </source>
</evidence>
<keyword evidence="4" id="KW-0808">Transferase</keyword>
<dbReference type="InterPro" id="IPR036890">
    <property type="entry name" value="HATPase_C_sf"/>
</dbReference>
<dbReference type="InterPro" id="IPR004358">
    <property type="entry name" value="Sig_transdc_His_kin-like_C"/>
</dbReference>
<keyword evidence="10" id="KW-1185">Reference proteome</keyword>
<proteinExistence type="predicted"/>
<evidence type="ECO:0000256" key="6">
    <source>
        <dbReference type="ARBA" id="ARBA00023012"/>
    </source>
</evidence>
<dbReference type="GO" id="GO:0016301">
    <property type="term" value="F:kinase activity"/>
    <property type="evidence" value="ECO:0007669"/>
    <property type="project" value="UniProtKB-KW"/>
</dbReference>
<organism evidence="9 10">
    <name type="scientific">Rhodoferax potami</name>
    <dbReference type="NCBI Taxonomy" id="3068338"/>
    <lineage>
        <taxon>Bacteria</taxon>
        <taxon>Pseudomonadati</taxon>
        <taxon>Pseudomonadota</taxon>
        <taxon>Betaproteobacteria</taxon>
        <taxon>Burkholderiales</taxon>
        <taxon>Comamonadaceae</taxon>
        <taxon>Rhodoferax</taxon>
    </lineage>
</organism>
<dbReference type="RefSeq" id="WP_313874996.1">
    <property type="nucleotide sequence ID" value="NZ_JAVBIK010000001.1"/>
</dbReference>
<dbReference type="Pfam" id="PF00512">
    <property type="entry name" value="HisKA"/>
    <property type="match status" value="1"/>
</dbReference>
<reference evidence="9 10" key="1">
    <citation type="submission" date="2023-08" db="EMBL/GenBank/DDBJ databases">
        <title>Rhodoferax potami sp. nov. and Rhodoferax mekongensis sp. nov., isolated from the Mekong River in Thailand.</title>
        <authorList>
            <person name="Kitikhun S."/>
            <person name="Charoenyingcharoen P."/>
            <person name="Siriarchawattana P."/>
            <person name="Likhitrattanapisal S."/>
            <person name="Nilsakha T."/>
            <person name="Chanpet A."/>
            <person name="Rattanawaree P."/>
            <person name="Ingsriswang S."/>
        </authorList>
    </citation>
    <scope>NUCLEOTIDE SEQUENCE [LARGE SCALE GENOMIC DNA]</scope>
    <source>
        <strain evidence="9 10">TBRC 17660</strain>
    </source>
</reference>
<dbReference type="PANTHER" id="PTHR43711:SF1">
    <property type="entry name" value="HISTIDINE KINASE 1"/>
    <property type="match status" value="1"/>
</dbReference>
<evidence type="ECO:0000256" key="3">
    <source>
        <dbReference type="ARBA" id="ARBA00022553"/>
    </source>
</evidence>
<dbReference type="EC" id="2.7.13.3" evidence="2"/>
<dbReference type="EMBL" id="JAVBIK010000001">
    <property type="protein sequence ID" value="MDT7519313.1"/>
    <property type="molecule type" value="Genomic_DNA"/>
</dbReference>
<gene>
    <name evidence="9" type="ORF">RAE19_11420</name>
</gene>
<dbReference type="Proteomes" id="UP001321700">
    <property type="component" value="Unassembled WGS sequence"/>
</dbReference>
<name>A0ABU3KPQ8_9BURK</name>
<keyword evidence="7" id="KW-1133">Transmembrane helix</keyword>
<feature type="transmembrane region" description="Helical" evidence="7">
    <location>
        <begin position="50"/>
        <end position="70"/>
    </location>
</feature>
<dbReference type="PROSITE" id="PS50109">
    <property type="entry name" value="HIS_KIN"/>
    <property type="match status" value="1"/>
</dbReference>
<dbReference type="InterPro" id="IPR050736">
    <property type="entry name" value="Sensor_HK_Regulatory"/>
</dbReference>
<evidence type="ECO:0000313" key="9">
    <source>
        <dbReference type="EMBL" id="MDT7519313.1"/>
    </source>
</evidence>
<feature type="domain" description="Histidine kinase" evidence="8">
    <location>
        <begin position="228"/>
        <end position="445"/>
    </location>
</feature>
<dbReference type="SMART" id="SM00388">
    <property type="entry name" value="HisKA"/>
    <property type="match status" value="1"/>
</dbReference>
<dbReference type="Gene3D" id="1.10.287.130">
    <property type="match status" value="1"/>
</dbReference>
<dbReference type="PRINTS" id="PR00344">
    <property type="entry name" value="BCTRLSENSOR"/>
</dbReference>
<dbReference type="InterPro" id="IPR003661">
    <property type="entry name" value="HisK_dim/P_dom"/>
</dbReference>
<dbReference type="SUPFAM" id="SSF55874">
    <property type="entry name" value="ATPase domain of HSP90 chaperone/DNA topoisomerase II/histidine kinase"/>
    <property type="match status" value="1"/>
</dbReference>
<comment type="catalytic activity">
    <reaction evidence="1">
        <text>ATP + protein L-histidine = ADP + protein N-phospho-L-histidine.</text>
        <dbReference type="EC" id="2.7.13.3"/>
    </reaction>
</comment>
<feature type="transmembrane region" description="Helical" evidence="7">
    <location>
        <begin position="21"/>
        <end position="44"/>
    </location>
</feature>
<dbReference type="CDD" id="cd00075">
    <property type="entry name" value="HATPase"/>
    <property type="match status" value="1"/>
</dbReference>
<dbReference type="Gene3D" id="3.30.565.10">
    <property type="entry name" value="Histidine kinase-like ATPase, C-terminal domain"/>
    <property type="match status" value="1"/>
</dbReference>
<dbReference type="CDD" id="cd00082">
    <property type="entry name" value="HisKA"/>
    <property type="match status" value="1"/>
</dbReference>
<keyword evidence="6" id="KW-0902">Two-component regulatory system</keyword>
<keyword evidence="3" id="KW-0597">Phosphoprotein</keyword>
<accession>A0ABU3KPQ8</accession>
<feature type="transmembrane region" description="Helical" evidence="7">
    <location>
        <begin position="91"/>
        <end position="110"/>
    </location>
</feature>
<feature type="transmembrane region" description="Helical" evidence="7">
    <location>
        <begin position="167"/>
        <end position="186"/>
    </location>
</feature>
<evidence type="ECO:0000256" key="4">
    <source>
        <dbReference type="ARBA" id="ARBA00022679"/>
    </source>
</evidence>
<evidence type="ECO:0000256" key="7">
    <source>
        <dbReference type="SAM" id="Phobius"/>
    </source>
</evidence>
<dbReference type="PANTHER" id="PTHR43711">
    <property type="entry name" value="TWO-COMPONENT HISTIDINE KINASE"/>
    <property type="match status" value="1"/>
</dbReference>
<dbReference type="InterPro" id="IPR036097">
    <property type="entry name" value="HisK_dim/P_sf"/>
</dbReference>
<keyword evidence="5 9" id="KW-0418">Kinase</keyword>
<dbReference type="Pfam" id="PF02518">
    <property type="entry name" value="HATPase_c"/>
    <property type="match status" value="1"/>
</dbReference>
<evidence type="ECO:0000256" key="5">
    <source>
        <dbReference type="ARBA" id="ARBA00022777"/>
    </source>
</evidence>
<keyword evidence="7" id="KW-0812">Transmembrane</keyword>
<comment type="caution">
    <text evidence="9">The sequence shown here is derived from an EMBL/GenBank/DDBJ whole genome shotgun (WGS) entry which is preliminary data.</text>
</comment>
<protein>
    <recommendedName>
        <fullName evidence="2">histidine kinase</fullName>
        <ecNumber evidence="2">2.7.13.3</ecNumber>
    </recommendedName>
</protein>
<dbReference type="SUPFAM" id="SSF47384">
    <property type="entry name" value="Homodimeric domain of signal transducing histidine kinase"/>
    <property type="match status" value="1"/>
</dbReference>